<gene>
    <name evidence="1" type="ORF">EV665_14310</name>
</gene>
<dbReference type="EMBL" id="SLVX01000043">
    <property type="protein sequence ID" value="TCN32967.1"/>
    <property type="molecule type" value="Genomic_DNA"/>
</dbReference>
<evidence type="ECO:0000313" key="2">
    <source>
        <dbReference type="Proteomes" id="UP000295351"/>
    </source>
</evidence>
<reference evidence="1 2" key="1">
    <citation type="submission" date="2019-03" db="EMBL/GenBank/DDBJ databases">
        <title>Genomic Encyclopedia of Type Strains, Phase IV (KMG-IV): sequencing the most valuable type-strain genomes for metagenomic binning, comparative biology and taxonomic classification.</title>
        <authorList>
            <person name="Goeker M."/>
        </authorList>
    </citation>
    <scope>NUCLEOTIDE SEQUENCE [LARGE SCALE GENOMIC DNA]</scope>
    <source>
        <strain evidence="1 2">DSM 18401</strain>
    </source>
</reference>
<proteinExistence type="predicted"/>
<organism evidence="1 2">
    <name type="scientific">Shinella granuli</name>
    <dbReference type="NCBI Taxonomy" id="323621"/>
    <lineage>
        <taxon>Bacteria</taxon>
        <taxon>Pseudomonadati</taxon>
        <taxon>Pseudomonadota</taxon>
        <taxon>Alphaproteobacteria</taxon>
        <taxon>Hyphomicrobiales</taxon>
        <taxon>Rhizobiaceae</taxon>
        <taxon>Shinella</taxon>
    </lineage>
</organism>
<keyword evidence="2" id="KW-1185">Reference proteome</keyword>
<accession>A0A4R2BYI3</accession>
<name>A0A4R2BYI3_SHIGR</name>
<comment type="caution">
    <text evidence="1">The sequence shown here is derived from an EMBL/GenBank/DDBJ whole genome shotgun (WGS) entry which is preliminary data.</text>
</comment>
<dbReference type="Proteomes" id="UP000295351">
    <property type="component" value="Unassembled WGS sequence"/>
</dbReference>
<dbReference type="AlphaFoldDB" id="A0A4R2BYI3"/>
<sequence length="62" mass="7815">MSDPDPKMMFGDPVGDWHDWFAWFPIRTFDQRFAWLRMVRRRCIQKHQYLHGGADFWWQYHI</sequence>
<protein>
    <submittedName>
        <fullName evidence="1">Uncharacterized protein</fullName>
    </submittedName>
</protein>
<evidence type="ECO:0000313" key="1">
    <source>
        <dbReference type="EMBL" id="TCN32967.1"/>
    </source>
</evidence>